<keyword evidence="4" id="KW-1185">Reference proteome</keyword>
<dbReference type="PROSITE" id="PS51526">
    <property type="entry name" value="RFX_DBD"/>
    <property type="match status" value="1"/>
</dbReference>
<dbReference type="PANTHER" id="PTHR12619:SF21">
    <property type="entry name" value="RFX-TYPE WINGED-HELIX DOMAIN-CONTAINING PROTEIN"/>
    <property type="match status" value="1"/>
</dbReference>
<feature type="compositionally biased region" description="Basic and acidic residues" evidence="2">
    <location>
        <begin position="915"/>
        <end position="924"/>
    </location>
</feature>
<feature type="region of interest" description="Disordered" evidence="2">
    <location>
        <begin position="907"/>
        <end position="1060"/>
    </location>
</feature>
<feature type="compositionally biased region" description="Basic and acidic residues" evidence="2">
    <location>
        <begin position="1009"/>
        <end position="1024"/>
    </location>
</feature>
<feature type="compositionally biased region" description="Polar residues" evidence="2">
    <location>
        <begin position="786"/>
        <end position="802"/>
    </location>
</feature>
<reference evidence="4" key="1">
    <citation type="submission" date="2022-06" db="EMBL/GenBank/DDBJ databases">
        <authorList>
            <person name="Berger JAMES D."/>
            <person name="Berger JAMES D."/>
        </authorList>
    </citation>
    <scope>NUCLEOTIDE SEQUENCE [LARGE SCALE GENOMIC DNA]</scope>
</reference>
<feature type="compositionally biased region" description="Low complexity" evidence="2">
    <location>
        <begin position="665"/>
        <end position="687"/>
    </location>
</feature>
<organism evidence="4 5">
    <name type="scientific">Trichobilharzia regenti</name>
    <name type="common">Nasal bird schistosome</name>
    <dbReference type="NCBI Taxonomy" id="157069"/>
    <lineage>
        <taxon>Eukaryota</taxon>
        <taxon>Metazoa</taxon>
        <taxon>Spiralia</taxon>
        <taxon>Lophotrochozoa</taxon>
        <taxon>Platyhelminthes</taxon>
        <taxon>Trematoda</taxon>
        <taxon>Digenea</taxon>
        <taxon>Strigeidida</taxon>
        <taxon>Schistosomatoidea</taxon>
        <taxon>Schistosomatidae</taxon>
        <taxon>Trichobilharzia</taxon>
    </lineage>
</organism>
<protein>
    <recommendedName>
        <fullName evidence="3">RFX-type winged-helix domain-containing protein</fullName>
    </recommendedName>
</protein>
<feature type="compositionally biased region" description="Low complexity" evidence="2">
    <location>
        <begin position="706"/>
        <end position="724"/>
    </location>
</feature>
<feature type="compositionally biased region" description="Polar residues" evidence="2">
    <location>
        <begin position="554"/>
        <end position="581"/>
    </location>
</feature>
<dbReference type="Proteomes" id="UP000050795">
    <property type="component" value="Unassembled WGS sequence"/>
</dbReference>
<dbReference type="InterPro" id="IPR036390">
    <property type="entry name" value="WH_DNA-bd_sf"/>
</dbReference>
<dbReference type="FunFam" id="1.10.10.10:FF:000422">
    <property type="entry name" value="DNA-binding protein RFX7"/>
    <property type="match status" value="1"/>
</dbReference>
<dbReference type="Gene3D" id="1.10.10.10">
    <property type="entry name" value="Winged helix-like DNA-binding domain superfamily/Winged helix DNA-binding domain"/>
    <property type="match status" value="1"/>
</dbReference>
<feature type="compositionally biased region" description="Polar residues" evidence="2">
    <location>
        <begin position="350"/>
        <end position="381"/>
    </location>
</feature>
<dbReference type="AlphaFoldDB" id="A0AA85JR69"/>
<feature type="region of interest" description="Disordered" evidence="2">
    <location>
        <begin position="350"/>
        <end position="384"/>
    </location>
</feature>
<feature type="domain" description="RFX-type winged-helix" evidence="3">
    <location>
        <begin position="115"/>
        <end position="190"/>
    </location>
</feature>
<dbReference type="PANTHER" id="PTHR12619">
    <property type="entry name" value="RFX TRANSCRIPTION FACTOR FAMILY"/>
    <property type="match status" value="1"/>
</dbReference>
<evidence type="ECO:0000256" key="2">
    <source>
        <dbReference type="SAM" id="MobiDB-lite"/>
    </source>
</evidence>
<feature type="compositionally biased region" description="Polar residues" evidence="2">
    <location>
        <begin position="945"/>
        <end position="963"/>
    </location>
</feature>
<dbReference type="Gene3D" id="6.10.140.1290">
    <property type="match status" value="1"/>
</dbReference>
<evidence type="ECO:0000313" key="4">
    <source>
        <dbReference type="Proteomes" id="UP000050795"/>
    </source>
</evidence>
<dbReference type="InterPro" id="IPR003150">
    <property type="entry name" value="DNA-bd_RFX"/>
</dbReference>
<dbReference type="WBParaSite" id="TREG1_42010.1">
    <property type="protein sequence ID" value="TREG1_42010.1"/>
    <property type="gene ID" value="TREG1_42010"/>
</dbReference>
<sequence length="1060" mass="113421">MLKPEDQSEDSARNGYDFLKSSLSGIITPDVRSKIDNLIQEVASLKDVEKLLFCLLLPVESSHGVHGLSNTSFGLTGDDLDVSSSYDVNALGVGIFSPGGQSSLHLSNQVEQSQAYTWIVSHLEENPSTCLRKHEVYDDYRAYCEKHHMKTLNTADFGKVMKRAFPNVKPRRLGQRGQSRYCYGGMRKKTESQPPFLPDLTNEALGMASQNTSNGPDIDLVSWADDPSIRSALGIRGSIVADVAHILLEYAHQVFGVQFKSLFQLAQHLVTNRYVNSRSKHAFALIAHAANPPVSFSPPPSTALAEVLQKGAVKSAFDKIRNGRQNSAASDSSYRSECIKLEGFHTPISTNNSSPANALSQSSVSDNRSANLSTSIPNRGMNNHGMPTLTSSTPYSTVQMSHCSTAQRVVDNKPYESNTAALSQNSCVSSYTASVLASPSALQSSNQHLSNYPFTLTQNLRNNSFNHPYSHTGSSGLTHPSTAMALAAAAAVAAHQKHQSGAPNFSPNVFGSNFSSPLGQITGPVSPSVDSRHITANAVSTPPAAHREKHSGILETSTPTTQSDSVYSNLSGYHSPITGNSMYAAHQHTSPYPRPQQPPAPLPPGVGARSPYAQVSHLSATNTDSSQSGFKRTVPPHPGEAPGAYEPSPRFHLGGQSPSKRARYLSTASGSSTLSLSTDGPPLSGGSCPDGSERLSDQVTPTLDQNNSVAAPSPSSSGGSSSNPTHIPPNPSGYSGPCAAAPRQYCVNNLDQSSSMPSPYYPGRYEGLEMHSPAPPPHGHIRSHHASNNTGSSSSQWNVPGLLPSTNKINSFDQQQSDYLMNSRCQNYNSNLSVSTSDRTSLPTVFRPPITPFTLELEGEEDGENLPRLGTSPGPQIPPSSPTEFLPFYSEAANKSAQAQLRQKQLTELTPRVHNTPDSDDRGTNSDNSSPCITLVNMSRPDARNNPQMTSAEYVTTPMTNPVSHSDELLSPSLSDSNDRTLTILDNLGEVNTPPMPDGLADAPSPSEAMKENSLVRKREELQHELSTPGPSDRSRSPSCPNNSGSVQCSNSADVSITAF</sequence>
<feature type="compositionally biased region" description="Polar residues" evidence="2">
    <location>
        <begin position="1037"/>
        <end position="1060"/>
    </location>
</feature>
<name>A0AA85JR69_TRIRE</name>
<keyword evidence="1" id="KW-0238">DNA-binding</keyword>
<feature type="region of interest" description="Disordered" evidence="2">
    <location>
        <begin position="764"/>
        <end position="802"/>
    </location>
</feature>
<feature type="compositionally biased region" description="Polar residues" evidence="2">
    <location>
        <begin position="616"/>
        <end position="630"/>
    </location>
</feature>
<reference evidence="5" key="2">
    <citation type="submission" date="2023-11" db="UniProtKB">
        <authorList>
            <consortium name="WormBaseParasite"/>
        </authorList>
    </citation>
    <scope>IDENTIFICATION</scope>
</reference>
<dbReference type="InterPro" id="IPR036388">
    <property type="entry name" value="WH-like_DNA-bd_sf"/>
</dbReference>
<dbReference type="SUPFAM" id="SSF46785">
    <property type="entry name" value="Winged helix' DNA-binding domain"/>
    <property type="match status" value="1"/>
</dbReference>
<accession>A0AA85JR69</accession>
<proteinExistence type="predicted"/>
<evidence type="ECO:0000313" key="5">
    <source>
        <dbReference type="WBParaSite" id="TREG1_42010.1"/>
    </source>
</evidence>
<feature type="compositionally biased region" description="Pro residues" evidence="2">
    <location>
        <begin position="592"/>
        <end position="604"/>
    </location>
</feature>
<evidence type="ECO:0000259" key="3">
    <source>
        <dbReference type="PROSITE" id="PS51526"/>
    </source>
</evidence>
<dbReference type="InterPro" id="IPR039779">
    <property type="entry name" value="RFX-like"/>
</dbReference>
<dbReference type="Pfam" id="PF02257">
    <property type="entry name" value="RFX_DNA_binding"/>
    <property type="match status" value="1"/>
</dbReference>
<dbReference type="GO" id="GO:0000981">
    <property type="term" value="F:DNA-binding transcription factor activity, RNA polymerase II-specific"/>
    <property type="evidence" value="ECO:0007669"/>
    <property type="project" value="TreeGrafter"/>
</dbReference>
<evidence type="ECO:0000256" key="1">
    <source>
        <dbReference type="ARBA" id="ARBA00023125"/>
    </source>
</evidence>
<dbReference type="GO" id="GO:0000978">
    <property type="term" value="F:RNA polymerase II cis-regulatory region sequence-specific DNA binding"/>
    <property type="evidence" value="ECO:0007669"/>
    <property type="project" value="TreeGrafter"/>
</dbReference>
<feature type="region of interest" description="Disordered" evidence="2">
    <location>
        <begin position="538"/>
        <end position="736"/>
    </location>
</feature>